<dbReference type="InterPro" id="IPR035647">
    <property type="entry name" value="EFG_III/V"/>
</dbReference>
<dbReference type="GO" id="GO:0016787">
    <property type="term" value="F:hydrolase activity"/>
    <property type="evidence" value="ECO:0007669"/>
    <property type="project" value="UniProtKB-KW"/>
</dbReference>
<comment type="similarity">
    <text evidence="1">Belongs to the TRAFAC class translation factor GTPase superfamily. Classic translation factor GTPase family. LepA subfamily.</text>
</comment>
<dbReference type="InterPro" id="IPR000640">
    <property type="entry name" value="EFG_V-like"/>
</dbReference>
<dbReference type="Pfam" id="PF00679">
    <property type="entry name" value="EFG_C"/>
    <property type="match status" value="1"/>
</dbReference>
<organism evidence="7">
    <name type="scientific">Clastoptera arizonana</name>
    <name type="common">Arizona spittle bug</name>
    <dbReference type="NCBI Taxonomy" id="38151"/>
    <lineage>
        <taxon>Eukaryota</taxon>
        <taxon>Metazoa</taxon>
        <taxon>Ecdysozoa</taxon>
        <taxon>Arthropoda</taxon>
        <taxon>Hexapoda</taxon>
        <taxon>Insecta</taxon>
        <taxon>Pterygota</taxon>
        <taxon>Neoptera</taxon>
        <taxon>Paraneoptera</taxon>
        <taxon>Hemiptera</taxon>
        <taxon>Auchenorrhyncha</taxon>
        <taxon>Cercopoidea</taxon>
        <taxon>Clastopteridae</taxon>
        <taxon>Clastoptera</taxon>
    </lineage>
</organism>
<dbReference type="Gene3D" id="3.30.70.240">
    <property type="match status" value="1"/>
</dbReference>
<dbReference type="GO" id="GO:0097177">
    <property type="term" value="F:mitochondrial ribosome binding"/>
    <property type="evidence" value="ECO:0007669"/>
    <property type="project" value="TreeGrafter"/>
</dbReference>
<name>A0A1B6DKW4_9HEMI</name>
<protein>
    <recommendedName>
        <fullName evidence="8">Elongation factor EFG domain-containing protein</fullName>
    </recommendedName>
</protein>
<feature type="domain" description="GTP-binding protein LepA C-terminal" evidence="6">
    <location>
        <begin position="234"/>
        <end position="340"/>
    </location>
</feature>
<dbReference type="FunFam" id="3.30.70.2570:FF:000001">
    <property type="entry name" value="Translation factor GUF1, mitochondrial"/>
    <property type="match status" value="1"/>
</dbReference>
<evidence type="ECO:0000256" key="2">
    <source>
        <dbReference type="ARBA" id="ARBA00022741"/>
    </source>
</evidence>
<evidence type="ECO:0000313" key="7">
    <source>
        <dbReference type="EMBL" id="JAS26305.1"/>
    </source>
</evidence>
<dbReference type="InterPro" id="IPR006297">
    <property type="entry name" value="EF-4"/>
</dbReference>
<dbReference type="Gene3D" id="3.30.70.2570">
    <property type="entry name" value="Elongation factor 4, C-terminal domain"/>
    <property type="match status" value="1"/>
</dbReference>
<dbReference type="InterPro" id="IPR013842">
    <property type="entry name" value="LepA_CTD"/>
</dbReference>
<evidence type="ECO:0000256" key="3">
    <source>
        <dbReference type="ARBA" id="ARBA00022801"/>
    </source>
</evidence>
<gene>
    <name evidence="7" type="ORF">g.42281</name>
</gene>
<sequence length="341" mass="38384">MRSTKEAHIGDTLYHSDNPVEPMHGFKPVQPMVYAGVYPLDQSQHLVLRGAIEKLTLNDCVVTVQPESSPALGQGWRLGFLGLLHLEVFNQRLDQEYDAQAIMTAPSVTYKIRITGKKNIALYGGEEILVSNPVKLPDPSIVEEMYEPTVLGTIITPDEYLGSIMSLCMEKRGVQRNSVNIDGTRMMSQWIFPLNEIIVDFHDHLKSISSGFASFDYEDNGYVPSELVKLNILLNGIVVEELSTIVHITKSTTIGKRMCLKLLDIIPQQMFQVAIQAKVNGKIVARENLKAYRKDVTAKLYGGDVTRRMKLLKRQAEGKQRMKTIANIVLPRETFIDVLKR</sequence>
<dbReference type="GO" id="GO:0005525">
    <property type="term" value="F:GTP binding"/>
    <property type="evidence" value="ECO:0007669"/>
    <property type="project" value="UniProtKB-KW"/>
</dbReference>
<dbReference type="InterPro" id="IPR035654">
    <property type="entry name" value="LepA_IV"/>
</dbReference>
<dbReference type="FunFam" id="3.30.70.870:FF:000004">
    <property type="entry name" value="Translation factor GUF1, mitochondrial"/>
    <property type="match status" value="1"/>
</dbReference>
<dbReference type="CDD" id="cd03709">
    <property type="entry name" value="lepA_C"/>
    <property type="match status" value="1"/>
</dbReference>
<dbReference type="SUPFAM" id="SSF54980">
    <property type="entry name" value="EF-G C-terminal domain-like"/>
    <property type="match status" value="2"/>
</dbReference>
<dbReference type="PANTHER" id="PTHR43512">
    <property type="entry name" value="TRANSLATION FACTOR GUF1-RELATED"/>
    <property type="match status" value="1"/>
</dbReference>
<dbReference type="FunFam" id="3.30.70.240:FF:000007">
    <property type="entry name" value="Translation factor GUF1, mitochondrial"/>
    <property type="match status" value="1"/>
</dbReference>
<keyword evidence="2" id="KW-0547">Nucleotide-binding</keyword>
<evidence type="ECO:0000256" key="4">
    <source>
        <dbReference type="ARBA" id="ARBA00023134"/>
    </source>
</evidence>
<dbReference type="InterPro" id="IPR038363">
    <property type="entry name" value="LepA_C_sf"/>
</dbReference>
<evidence type="ECO:0000259" key="6">
    <source>
        <dbReference type="Pfam" id="PF06421"/>
    </source>
</evidence>
<dbReference type="GO" id="GO:0045727">
    <property type="term" value="P:positive regulation of translation"/>
    <property type="evidence" value="ECO:0007669"/>
    <property type="project" value="TreeGrafter"/>
</dbReference>
<evidence type="ECO:0000259" key="5">
    <source>
        <dbReference type="Pfam" id="PF00679"/>
    </source>
</evidence>
<proteinExistence type="inferred from homology"/>
<dbReference type="CDD" id="cd16260">
    <property type="entry name" value="EF4_III"/>
    <property type="match status" value="1"/>
</dbReference>
<dbReference type="Gene3D" id="3.30.70.870">
    <property type="entry name" value="Elongation Factor G (Translational Gtpase), domain 3"/>
    <property type="match status" value="1"/>
</dbReference>
<dbReference type="GO" id="GO:0005739">
    <property type="term" value="C:mitochondrion"/>
    <property type="evidence" value="ECO:0007669"/>
    <property type="project" value="TreeGrafter"/>
</dbReference>
<accession>A0A1B6DKW4</accession>
<feature type="domain" description="Elongation factor EFG" evidence="5">
    <location>
        <begin position="145"/>
        <end position="231"/>
    </location>
</feature>
<keyword evidence="3" id="KW-0378">Hydrolase</keyword>
<reference evidence="7" key="1">
    <citation type="submission" date="2015-12" db="EMBL/GenBank/DDBJ databases">
        <title>De novo transcriptome assembly of four potential Pierce s Disease insect vectors from Arizona vineyards.</title>
        <authorList>
            <person name="Tassone E.E."/>
        </authorList>
    </citation>
    <scope>NUCLEOTIDE SEQUENCE</scope>
</reference>
<dbReference type="PANTHER" id="PTHR43512:SF7">
    <property type="entry name" value="TRANSLATION FACTOR GUF1, MITOCHONDRIAL"/>
    <property type="match status" value="1"/>
</dbReference>
<dbReference type="EMBL" id="GEDC01010993">
    <property type="protein sequence ID" value="JAS26305.1"/>
    <property type="molecule type" value="Transcribed_RNA"/>
</dbReference>
<dbReference type="Pfam" id="PF06421">
    <property type="entry name" value="LepA_C"/>
    <property type="match status" value="1"/>
</dbReference>
<keyword evidence="4" id="KW-0342">GTP-binding</keyword>
<dbReference type="AlphaFoldDB" id="A0A1B6DKW4"/>
<evidence type="ECO:0008006" key="8">
    <source>
        <dbReference type="Google" id="ProtNLM"/>
    </source>
</evidence>
<evidence type="ECO:0000256" key="1">
    <source>
        <dbReference type="ARBA" id="ARBA00005454"/>
    </source>
</evidence>